<dbReference type="SMART" id="SM00487">
    <property type="entry name" value="DEXDc"/>
    <property type="match status" value="1"/>
</dbReference>
<dbReference type="InterPro" id="IPR027417">
    <property type="entry name" value="P-loop_NTPase"/>
</dbReference>
<evidence type="ECO:0000313" key="2">
    <source>
        <dbReference type="EMBL" id="RNM35882.1"/>
    </source>
</evidence>
<keyword evidence="2" id="KW-0378">Hydrolase</keyword>
<sequence>MDEVYHYPEDYYALDFSSKSVGSGNPLTEQEFQRYVIEKLVNGNDYVERTAKTDYDPVHAMDIEMLFAFLEKTQADKMDKLHAIYNGGSKQTVLAKISDAIAKDGLVACVRNGVQFDSGIELDLVHPRPAATFDFEAKSLYNENKLSVMEEVYHKEDERIDLVIFLNGLAIFTIELKCSTSGTGWDYREAIRQYKEDRDCKTRLLMPKVGAVAHFAMDLDQVWMCAELKGLDSKFLPFNQGVRRGGMQHETEAGNPVRTDGPSTAYMWEDVLTKDAVFDLLFDFAYVKRDRKTNKSKDAKPIFPRFQQLRAVRRISSDIVKNKTLRDYLVEHSAGSGKTNTIGWLAHKLSSLYAEGEDEPLFSKVLIVTDRIVVDRQLQEAVLDMARDQHVVRVIDSEGKSDENGETSKSGKLKRALAGGHRIVVCTMGTFLNLEPGSFDGTGSRFAVLIDEAHGSTSGQTMASLNASLSDIDESDSALEKISDVVAADIARSGRQKNVTIIGFTATPTGRTLDMFGTLNTEGKKEAFDLYSMRQAIEEGFILDVTSNYTTYDSFCKVVKSVPDDPELETSSAKRQLAHLIACADGTIKGNLAVMVDHFVSQVAGELGGKAKAMIVTWSREAAVRYRLAYDELRSENLQKLGRFQALVAFSGSITVDGEEYTERSMNGGLAEDKLPETFDGSDYRILIVADKYQTGFDQPKLCAMYVDKKLHGLAAVQTLSRLNRICAPYEKRPFVLDFKNSYEDIAEAFAPYYENTVLDNPLTLSDLKETERHLLELSVLDADDVREFYGLLAKKRQTADDKGRMWAILGSAKSLVLSMEEDEADRARRVIRHFVRQYAFLSMSAPFTDTHMHMEYRFCQFLIRELSTGGHGDGIDITDKVTLEDFDVQKRAEHKGEVLDPSPQVTIARGIGTGLSKDVMETLSQIVAEWNARYSKAFDTEIAAGSLIALKGSLEKNEKVRQSAKVNPKRNFANTIDDETEQALVDNYSQNEDWYSFLLDKPEVRKDLVHLLVDDLYNGLSRER</sequence>
<dbReference type="GO" id="GO:0003677">
    <property type="term" value="F:DNA binding"/>
    <property type="evidence" value="ECO:0007669"/>
    <property type="project" value="UniProtKB-KW"/>
</dbReference>
<comment type="caution">
    <text evidence="2">The sequence shown here is derived from an EMBL/GenBank/DDBJ whole genome shotgun (WGS) entry which is preliminary data.</text>
</comment>
<name>A0A3N0IHY2_9ACTN</name>
<dbReference type="GO" id="GO:0005524">
    <property type="term" value="F:ATP binding"/>
    <property type="evidence" value="ECO:0007669"/>
    <property type="project" value="UniProtKB-KW"/>
</dbReference>
<dbReference type="InterPro" id="IPR055180">
    <property type="entry name" value="HsdR_RecA-like_helicase_dom_2"/>
</dbReference>
<dbReference type="Pfam" id="PF18766">
    <property type="entry name" value="SWI2_SNF2"/>
    <property type="match status" value="1"/>
</dbReference>
<keyword evidence="2" id="KW-0255">Endonuclease</keyword>
<protein>
    <submittedName>
        <fullName evidence="2">Restriction endonuclease</fullName>
    </submittedName>
</protein>
<evidence type="ECO:0000259" key="1">
    <source>
        <dbReference type="PROSITE" id="PS51192"/>
    </source>
</evidence>
<dbReference type="RefSeq" id="WP_123219299.1">
    <property type="nucleotide sequence ID" value="NZ_JACHYQ010000001.1"/>
</dbReference>
<evidence type="ECO:0000313" key="3">
    <source>
        <dbReference type="Proteomes" id="UP000271472"/>
    </source>
</evidence>
<dbReference type="OrthoDB" id="9758243at2"/>
<feature type="domain" description="Helicase ATP-binding" evidence="1">
    <location>
        <begin position="319"/>
        <end position="526"/>
    </location>
</feature>
<dbReference type="Pfam" id="PF22679">
    <property type="entry name" value="T1R_D3-like"/>
    <property type="match status" value="1"/>
</dbReference>
<dbReference type="InterPro" id="IPR007409">
    <property type="entry name" value="Restrct_endonuc_type1_HsdR_N"/>
</dbReference>
<proteinExistence type="predicted"/>
<gene>
    <name evidence="2" type="ORF">DMP05_04220</name>
</gene>
<reference evidence="3" key="1">
    <citation type="submission" date="2018-05" db="EMBL/GenBank/DDBJ databases">
        <title>Genome Sequencing of selected type strains of the family Eggerthellaceae.</title>
        <authorList>
            <person name="Danylec N."/>
            <person name="Stoll D.A."/>
            <person name="Doetsch A."/>
            <person name="Huch M."/>
        </authorList>
    </citation>
    <scope>NUCLEOTIDE SEQUENCE [LARGE SCALE GENOMIC DNA]</scope>
    <source>
        <strain evidence="3">DSM 22006</strain>
    </source>
</reference>
<dbReference type="Gene3D" id="3.90.1570.50">
    <property type="match status" value="1"/>
</dbReference>
<dbReference type="AlphaFoldDB" id="A0A3N0IHY2"/>
<organism evidence="2 3">
    <name type="scientific">Slackia isoflavoniconvertens</name>
    <dbReference type="NCBI Taxonomy" id="572010"/>
    <lineage>
        <taxon>Bacteria</taxon>
        <taxon>Bacillati</taxon>
        <taxon>Actinomycetota</taxon>
        <taxon>Coriobacteriia</taxon>
        <taxon>Eggerthellales</taxon>
        <taxon>Eggerthellaceae</taxon>
        <taxon>Slackia</taxon>
    </lineage>
</organism>
<dbReference type="GO" id="GO:0009035">
    <property type="term" value="F:type I site-specific deoxyribonuclease activity"/>
    <property type="evidence" value="ECO:0007669"/>
    <property type="project" value="UniProtKB-EC"/>
</dbReference>
<dbReference type="PROSITE" id="PS51192">
    <property type="entry name" value="HELICASE_ATP_BIND_1"/>
    <property type="match status" value="1"/>
</dbReference>
<accession>A0A3N0IHY2</accession>
<dbReference type="SUPFAM" id="SSF52540">
    <property type="entry name" value="P-loop containing nucleoside triphosphate hydrolases"/>
    <property type="match status" value="1"/>
</dbReference>
<dbReference type="Gene3D" id="3.40.50.300">
    <property type="entry name" value="P-loop containing nucleotide triphosphate hydrolases"/>
    <property type="match status" value="2"/>
</dbReference>
<keyword evidence="3" id="KW-1185">Reference proteome</keyword>
<dbReference type="GO" id="GO:0009307">
    <property type="term" value="P:DNA restriction-modification system"/>
    <property type="evidence" value="ECO:0007669"/>
    <property type="project" value="UniProtKB-KW"/>
</dbReference>
<dbReference type="InterPro" id="IPR014001">
    <property type="entry name" value="Helicase_ATP-bd"/>
</dbReference>
<dbReference type="Proteomes" id="UP000271472">
    <property type="component" value="Unassembled WGS sequence"/>
</dbReference>
<dbReference type="GeneID" id="98662258"/>
<keyword evidence="2" id="KW-0540">Nuclease</keyword>
<dbReference type="PANTHER" id="PTHR42927:SF1">
    <property type="entry name" value="HELICASE SUPERFAMILY 1 AND 2 DOMAIN-CONTAINING PROTEIN"/>
    <property type="match status" value="1"/>
</dbReference>
<dbReference type="PANTHER" id="PTHR42927">
    <property type="entry name" value="HELICASE SUPERFAMILY 1 AND 2 DOMAIN-CONTAINING PROTEIN"/>
    <property type="match status" value="1"/>
</dbReference>
<dbReference type="Pfam" id="PF04313">
    <property type="entry name" value="HSDR_N"/>
    <property type="match status" value="1"/>
</dbReference>
<dbReference type="EMBL" id="QIBZ01000005">
    <property type="protein sequence ID" value="RNM35882.1"/>
    <property type="molecule type" value="Genomic_DNA"/>
</dbReference>
<dbReference type="InterPro" id="IPR040980">
    <property type="entry name" value="SWI2_SNF2"/>
</dbReference>